<dbReference type="PANTHER" id="PTHR47963">
    <property type="entry name" value="DEAD-BOX ATP-DEPENDENT RNA HELICASE 47, MITOCHONDRIAL"/>
    <property type="match status" value="1"/>
</dbReference>
<dbReference type="InterPro" id="IPR014001">
    <property type="entry name" value="Helicase_ATP-bd"/>
</dbReference>
<dbReference type="KEGG" id="lje:BUE77_02875"/>
<evidence type="ECO:0000313" key="10">
    <source>
        <dbReference type="Proteomes" id="UP000327236"/>
    </source>
</evidence>
<comment type="caution">
    <text evidence="8">The sequence shown here is derived from an EMBL/GenBank/DDBJ whole genome shotgun (WGS) entry which is preliminary data.</text>
</comment>
<keyword evidence="4" id="KW-0067">ATP-binding</keyword>
<dbReference type="Gene3D" id="3.40.50.300">
    <property type="entry name" value="P-loop containing nucleotide triphosphate hydrolases"/>
    <property type="match status" value="2"/>
</dbReference>
<evidence type="ECO:0000256" key="2">
    <source>
        <dbReference type="ARBA" id="ARBA00022801"/>
    </source>
</evidence>
<dbReference type="InterPro" id="IPR027417">
    <property type="entry name" value="P-loop_NTPase"/>
</dbReference>
<dbReference type="InterPro" id="IPR001650">
    <property type="entry name" value="Helicase_C-like"/>
</dbReference>
<dbReference type="SMART" id="SM00487">
    <property type="entry name" value="DEXDc"/>
    <property type="match status" value="1"/>
</dbReference>
<dbReference type="InterPro" id="IPR011545">
    <property type="entry name" value="DEAD/DEAH_box_helicase_dom"/>
</dbReference>
<dbReference type="EC" id="3.6.4.-" evidence="9"/>
<keyword evidence="3 8" id="KW-0347">Helicase</keyword>
<dbReference type="Proteomes" id="UP001385848">
    <property type="component" value="Unassembled WGS sequence"/>
</dbReference>
<dbReference type="InterPro" id="IPR044742">
    <property type="entry name" value="DEAD/DEAH_RhlB"/>
</dbReference>
<dbReference type="PROSITE" id="PS51192">
    <property type="entry name" value="HELICASE_ATP_BIND_1"/>
    <property type="match status" value="1"/>
</dbReference>
<dbReference type="SUPFAM" id="SSF52540">
    <property type="entry name" value="P-loop containing nucleoside triphosphate hydrolases"/>
    <property type="match status" value="1"/>
</dbReference>
<sequence>MYSEKIQTVLNKEGKINPTLIQKASYESLKSGSNVIGLAKTGTGKTLAYSLPLLETTKPGDDASVVIFEPTTELAIQTRNAIRPYALALGLNVLALVGSGNRSRQIEQLKKRKPEILVVTPGRFFDLFSDNKIKLSKIQKLVIDEADDILEFTKLELLSSLGQNLPTTSQVVLFGATESSVTQEAEELFATNFFLIDVRPEQKSPVEHYFLKVTNRYKIQFLQRLVKLDGFKGILFFDSNETLEKFARIFSHSQTKFDLLTNNQPKTRRQKAINDLVAGKTRLLLATDLAARGLDIPKLTYVVNYELPEDENTYLHRAGRTGRMGHDGFVVTLGDDHDLRDMRKLLSDIDLKQVYFKGFGLSTEKPKKTEKKQLEKAVSNEVKKAKKHHKKRKRNQKNKGYHPRKEKK</sequence>
<dbReference type="PROSITE" id="PS51194">
    <property type="entry name" value="HELICASE_CTER"/>
    <property type="match status" value="1"/>
</dbReference>
<evidence type="ECO:0000313" key="9">
    <source>
        <dbReference type="EMBL" id="MEL0564360.1"/>
    </source>
</evidence>
<dbReference type="SMART" id="SM00490">
    <property type="entry name" value="HELICc"/>
    <property type="match status" value="1"/>
</dbReference>
<dbReference type="CDD" id="cd00268">
    <property type="entry name" value="DEADc"/>
    <property type="match status" value="1"/>
</dbReference>
<dbReference type="Proteomes" id="UP000327236">
    <property type="component" value="Unassembled WGS sequence"/>
</dbReference>
<dbReference type="Pfam" id="PF00271">
    <property type="entry name" value="Helicase_C"/>
    <property type="match status" value="1"/>
</dbReference>
<dbReference type="GeneID" id="31742645"/>
<accession>A0A5N1IJQ7</accession>
<feature type="domain" description="Helicase ATP-binding" evidence="6">
    <location>
        <begin position="26"/>
        <end position="196"/>
    </location>
</feature>
<name>A0A5N1IJQ7_LACJE</name>
<keyword evidence="1" id="KW-0547">Nucleotide-binding</keyword>
<dbReference type="GO" id="GO:0016787">
    <property type="term" value="F:hydrolase activity"/>
    <property type="evidence" value="ECO:0007669"/>
    <property type="project" value="UniProtKB-KW"/>
</dbReference>
<dbReference type="Pfam" id="PF00270">
    <property type="entry name" value="DEAD"/>
    <property type="match status" value="1"/>
</dbReference>
<dbReference type="CDD" id="cd18787">
    <property type="entry name" value="SF2_C_DEAD"/>
    <property type="match status" value="1"/>
</dbReference>
<evidence type="ECO:0000256" key="4">
    <source>
        <dbReference type="ARBA" id="ARBA00022840"/>
    </source>
</evidence>
<keyword evidence="11" id="KW-1185">Reference proteome</keyword>
<gene>
    <name evidence="9" type="ORF">AAC431_00270</name>
    <name evidence="8" type="ORF">F6H94_01045</name>
</gene>
<protein>
    <submittedName>
        <fullName evidence="8">DEAD/DEAH box helicase</fullName>
        <ecNumber evidence="9">3.6.4.-</ecNumber>
    </submittedName>
</protein>
<evidence type="ECO:0000256" key="1">
    <source>
        <dbReference type="ARBA" id="ARBA00022741"/>
    </source>
</evidence>
<reference evidence="9 11" key="2">
    <citation type="submission" date="2024-04" db="EMBL/GenBank/DDBJ databases">
        <title>Three lactobacilli isolated from voided urine samples from females with type 2 diabetes.</title>
        <authorList>
            <person name="Kula A."/>
            <person name="Stegman N."/>
            <person name="Putonti C."/>
        </authorList>
    </citation>
    <scope>NUCLEOTIDE SEQUENCE [LARGE SCALE GENOMIC DNA]</scope>
    <source>
        <strain evidence="9 11">1855</strain>
    </source>
</reference>
<dbReference type="GO" id="GO:0003724">
    <property type="term" value="F:RNA helicase activity"/>
    <property type="evidence" value="ECO:0007669"/>
    <property type="project" value="TreeGrafter"/>
</dbReference>
<dbReference type="GO" id="GO:0005840">
    <property type="term" value="C:ribosome"/>
    <property type="evidence" value="ECO:0007669"/>
    <property type="project" value="TreeGrafter"/>
</dbReference>
<evidence type="ECO:0000313" key="8">
    <source>
        <dbReference type="EMBL" id="KAA9324091.1"/>
    </source>
</evidence>
<dbReference type="OrthoDB" id="9805696at2"/>
<dbReference type="RefSeq" id="WP_006585042.1">
    <property type="nucleotide sequence ID" value="NZ_CATOUV010000001.1"/>
</dbReference>
<dbReference type="GO" id="GO:0005524">
    <property type="term" value="F:ATP binding"/>
    <property type="evidence" value="ECO:0007669"/>
    <property type="project" value="UniProtKB-KW"/>
</dbReference>
<reference evidence="8 10" key="1">
    <citation type="submission" date="2019-09" db="EMBL/GenBank/DDBJ databases">
        <title>Draft genome sequence assemblies of isolates from the urinary tract.</title>
        <authorList>
            <person name="Mores C.R."/>
            <person name="Putonti C."/>
            <person name="Wolfe A.J."/>
        </authorList>
    </citation>
    <scope>NUCLEOTIDE SEQUENCE [LARGE SCALE GENOMIC DNA]</scope>
    <source>
        <strain evidence="8 10">UMB246</strain>
    </source>
</reference>
<dbReference type="EMBL" id="JBBVUL010000001">
    <property type="protein sequence ID" value="MEL0564360.1"/>
    <property type="molecule type" value="Genomic_DNA"/>
</dbReference>
<dbReference type="InterPro" id="IPR050547">
    <property type="entry name" value="DEAD_box_RNA_helicases"/>
</dbReference>
<evidence type="ECO:0000256" key="5">
    <source>
        <dbReference type="SAM" id="MobiDB-lite"/>
    </source>
</evidence>
<feature type="compositionally biased region" description="Basic and acidic residues" evidence="5">
    <location>
        <begin position="365"/>
        <end position="375"/>
    </location>
</feature>
<evidence type="ECO:0000256" key="3">
    <source>
        <dbReference type="ARBA" id="ARBA00022806"/>
    </source>
</evidence>
<dbReference type="GO" id="GO:0005829">
    <property type="term" value="C:cytosol"/>
    <property type="evidence" value="ECO:0007669"/>
    <property type="project" value="TreeGrafter"/>
</dbReference>
<evidence type="ECO:0000313" key="11">
    <source>
        <dbReference type="Proteomes" id="UP001385848"/>
    </source>
</evidence>
<evidence type="ECO:0000259" key="7">
    <source>
        <dbReference type="PROSITE" id="PS51194"/>
    </source>
</evidence>
<dbReference type="GO" id="GO:0009409">
    <property type="term" value="P:response to cold"/>
    <property type="evidence" value="ECO:0007669"/>
    <property type="project" value="TreeGrafter"/>
</dbReference>
<proteinExistence type="predicted"/>
<keyword evidence="2 9" id="KW-0378">Hydrolase</keyword>
<feature type="region of interest" description="Disordered" evidence="5">
    <location>
        <begin position="365"/>
        <end position="408"/>
    </location>
</feature>
<dbReference type="PANTHER" id="PTHR47963:SF7">
    <property type="entry name" value="ATP-DEPENDENT RNA HELICASE YFML-RELATED"/>
    <property type="match status" value="1"/>
</dbReference>
<organism evidence="8 10">
    <name type="scientific">Lactobacillus jensenii</name>
    <dbReference type="NCBI Taxonomy" id="109790"/>
    <lineage>
        <taxon>Bacteria</taxon>
        <taxon>Bacillati</taxon>
        <taxon>Bacillota</taxon>
        <taxon>Bacilli</taxon>
        <taxon>Lactobacillales</taxon>
        <taxon>Lactobacillaceae</taxon>
        <taxon>Lactobacillus</taxon>
    </lineage>
</organism>
<feature type="domain" description="Helicase C-terminal" evidence="7">
    <location>
        <begin position="220"/>
        <end position="373"/>
    </location>
</feature>
<evidence type="ECO:0000259" key="6">
    <source>
        <dbReference type="PROSITE" id="PS51192"/>
    </source>
</evidence>
<dbReference type="EMBL" id="VYWW01000003">
    <property type="protein sequence ID" value="KAA9324091.1"/>
    <property type="molecule type" value="Genomic_DNA"/>
</dbReference>
<dbReference type="AlphaFoldDB" id="A0A5N1IJQ7"/>
<dbReference type="GO" id="GO:0033592">
    <property type="term" value="F:RNA strand annealing activity"/>
    <property type="evidence" value="ECO:0007669"/>
    <property type="project" value="TreeGrafter"/>
</dbReference>
<feature type="compositionally biased region" description="Basic residues" evidence="5">
    <location>
        <begin position="384"/>
        <end position="408"/>
    </location>
</feature>